<dbReference type="InterPro" id="IPR036048">
    <property type="entry name" value="Interleukin_8-like_sf"/>
</dbReference>
<dbReference type="InterPro" id="IPR039809">
    <property type="entry name" value="Chemokine_b/g/d"/>
</dbReference>
<dbReference type="SMART" id="SM00199">
    <property type="entry name" value="SCY"/>
    <property type="match status" value="1"/>
</dbReference>
<reference evidence="4 5" key="1">
    <citation type="submission" date="2021-07" db="EMBL/GenBank/DDBJ databases">
        <authorList>
            <person name="Imarazene B."/>
            <person name="Zahm M."/>
            <person name="Klopp C."/>
            <person name="Cabau C."/>
            <person name="Beille S."/>
            <person name="Jouanno E."/>
            <person name="Castinel A."/>
            <person name="Lluch J."/>
            <person name="Gil L."/>
            <person name="Kuchtly C."/>
            <person name="Lopez Roques C."/>
            <person name="Donnadieu C."/>
            <person name="Parrinello H."/>
            <person name="Journot L."/>
            <person name="Du K."/>
            <person name="Schartl M."/>
            <person name="Retaux S."/>
            <person name="Guiguen Y."/>
        </authorList>
    </citation>
    <scope>NUCLEOTIDE SEQUENCE [LARGE SCALE GENOMIC DNA]</scope>
    <source>
        <strain evidence="4">Pach_M1</strain>
        <tissue evidence="4">Testis</tissue>
    </source>
</reference>
<dbReference type="EMBL" id="JAICCE010000010">
    <property type="protein sequence ID" value="KAG9272035.1"/>
    <property type="molecule type" value="Genomic_DNA"/>
</dbReference>
<evidence type="ECO:0000313" key="4">
    <source>
        <dbReference type="EMBL" id="KAG9272035.1"/>
    </source>
</evidence>
<evidence type="ECO:0000313" key="5">
    <source>
        <dbReference type="Proteomes" id="UP000752171"/>
    </source>
</evidence>
<organism evidence="4 5">
    <name type="scientific">Astyanax mexicanus</name>
    <name type="common">Blind cave fish</name>
    <name type="synonym">Astyanax fasciatus mexicanus</name>
    <dbReference type="NCBI Taxonomy" id="7994"/>
    <lineage>
        <taxon>Eukaryota</taxon>
        <taxon>Metazoa</taxon>
        <taxon>Chordata</taxon>
        <taxon>Craniata</taxon>
        <taxon>Vertebrata</taxon>
        <taxon>Euteleostomi</taxon>
        <taxon>Actinopterygii</taxon>
        <taxon>Neopterygii</taxon>
        <taxon>Teleostei</taxon>
        <taxon>Ostariophysi</taxon>
        <taxon>Characiformes</taxon>
        <taxon>Characoidei</taxon>
        <taxon>Acestrorhamphidae</taxon>
        <taxon>Acestrorhamphinae</taxon>
        <taxon>Astyanax</taxon>
    </lineage>
</organism>
<dbReference type="PANTHER" id="PTHR12015">
    <property type="entry name" value="SMALL INDUCIBLE CYTOKINE A"/>
    <property type="match status" value="1"/>
</dbReference>
<accession>A0A8T2LQW7</accession>
<dbReference type="PANTHER" id="PTHR12015:SF108">
    <property type="entry name" value="C-C MOTIF CHEMOKINE 20"/>
    <property type="match status" value="1"/>
</dbReference>
<comment type="caution">
    <text evidence="4">The sequence shown here is derived from an EMBL/GenBank/DDBJ whole genome shotgun (WGS) entry which is preliminary data.</text>
</comment>
<dbReference type="Gene3D" id="2.40.50.40">
    <property type="match status" value="1"/>
</dbReference>
<name>A0A8T2LQW7_ASTMX</name>
<dbReference type="GO" id="GO:0005615">
    <property type="term" value="C:extracellular space"/>
    <property type="evidence" value="ECO:0007669"/>
    <property type="project" value="UniProtKB-KW"/>
</dbReference>
<dbReference type="SUPFAM" id="SSF54117">
    <property type="entry name" value="Interleukin 8-like chemokines"/>
    <property type="match status" value="1"/>
</dbReference>
<dbReference type="GO" id="GO:0008009">
    <property type="term" value="F:chemokine activity"/>
    <property type="evidence" value="ECO:0007669"/>
    <property type="project" value="InterPro"/>
</dbReference>
<sequence length="120" mass="13102">MRSVSALLLVLLLCSVMMTCRGTEGSNRMNVCCEGLQTFKRSAKIPLGCIKSYTRTSGKCTIKAVVFHTVNGKQVCVDAMADWVIDRMEGVDAGLNLINNKNCLNNLKARRAKAVDVKSC</sequence>
<dbReference type="Proteomes" id="UP000752171">
    <property type="component" value="Unassembled WGS sequence"/>
</dbReference>
<evidence type="ECO:0000256" key="2">
    <source>
        <dbReference type="SAM" id="SignalP"/>
    </source>
</evidence>
<feature type="chain" id="PRO_5035713819" evidence="2">
    <location>
        <begin position="23"/>
        <end position="120"/>
    </location>
</feature>
<dbReference type="InterPro" id="IPR001811">
    <property type="entry name" value="Chemokine_IL8-like_dom"/>
</dbReference>
<gene>
    <name evidence="4" type="primary">CCL11</name>
    <name evidence="4" type="ORF">AMEX_G12980</name>
</gene>
<dbReference type="Pfam" id="PF00048">
    <property type="entry name" value="IL8"/>
    <property type="match status" value="1"/>
</dbReference>
<keyword evidence="2" id="KW-0732">Signal</keyword>
<dbReference type="CDD" id="cd00272">
    <property type="entry name" value="Chemokine_CC"/>
    <property type="match status" value="1"/>
</dbReference>
<proteinExistence type="predicted"/>
<feature type="signal peptide" evidence="2">
    <location>
        <begin position="1"/>
        <end position="22"/>
    </location>
</feature>
<protein>
    <submittedName>
        <fullName evidence="4">C-C motif chemokine 13-like</fullName>
    </submittedName>
</protein>
<feature type="domain" description="Chemokine interleukin-8-like" evidence="3">
    <location>
        <begin position="29"/>
        <end position="91"/>
    </location>
</feature>
<dbReference type="AlphaFoldDB" id="A0A8T2LQW7"/>
<keyword evidence="1" id="KW-0202">Cytokine</keyword>
<evidence type="ECO:0000259" key="3">
    <source>
        <dbReference type="SMART" id="SM00199"/>
    </source>
</evidence>
<dbReference type="GO" id="GO:0006955">
    <property type="term" value="P:immune response"/>
    <property type="evidence" value="ECO:0007669"/>
    <property type="project" value="InterPro"/>
</dbReference>
<evidence type="ECO:0000256" key="1">
    <source>
        <dbReference type="ARBA" id="ARBA00022514"/>
    </source>
</evidence>